<keyword evidence="2" id="KW-1185">Reference proteome</keyword>
<name>A0A2I0KCU7_PUNGR</name>
<comment type="caution">
    <text evidence="1">The sequence shown here is derived from an EMBL/GenBank/DDBJ whole genome shotgun (WGS) entry which is preliminary data.</text>
</comment>
<dbReference type="Proteomes" id="UP000233551">
    <property type="component" value="Unassembled WGS sequence"/>
</dbReference>
<evidence type="ECO:0000313" key="2">
    <source>
        <dbReference type="Proteomes" id="UP000233551"/>
    </source>
</evidence>
<dbReference type="AlphaFoldDB" id="A0A2I0KCU7"/>
<sequence>MGEQAWHISRKHERASSANLRCVKESARGSSLADLHEARPNRLGKLAKRKRECARSSRRDRFARSTIVRARQILESQKNVCTGDQARRICKRHERECSTNLRSVKESVRGRASLTNLQEARASRIGKLAKCKRTWARASRPGRFARITSEQARGNCERKRVCARTSRPDRFA</sequence>
<protein>
    <submittedName>
        <fullName evidence="1">Uncharacterized protein</fullName>
    </submittedName>
</protein>
<gene>
    <name evidence="1" type="ORF">CRG98_013251</name>
</gene>
<accession>A0A2I0KCU7</accession>
<dbReference type="EMBL" id="PGOL01000677">
    <property type="protein sequence ID" value="PKI66349.1"/>
    <property type="molecule type" value="Genomic_DNA"/>
</dbReference>
<reference evidence="1 2" key="1">
    <citation type="submission" date="2017-11" db="EMBL/GenBank/DDBJ databases">
        <title>De-novo sequencing of pomegranate (Punica granatum L.) genome.</title>
        <authorList>
            <person name="Akparov Z."/>
            <person name="Amiraslanov A."/>
            <person name="Hajiyeva S."/>
            <person name="Abbasov M."/>
            <person name="Kaur K."/>
            <person name="Hamwieh A."/>
            <person name="Solovyev V."/>
            <person name="Salamov A."/>
            <person name="Braich B."/>
            <person name="Kosarev P."/>
            <person name="Mahmoud A."/>
            <person name="Hajiyev E."/>
            <person name="Babayeva S."/>
            <person name="Izzatullayeva V."/>
            <person name="Mammadov A."/>
            <person name="Mammadov A."/>
            <person name="Sharifova S."/>
            <person name="Ojaghi J."/>
            <person name="Eynullazada K."/>
            <person name="Bayramov B."/>
            <person name="Abdulazimova A."/>
            <person name="Shahmuradov I."/>
        </authorList>
    </citation>
    <scope>NUCLEOTIDE SEQUENCE [LARGE SCALE GENOMIC DNA]</scope>
    <source>
        <strain evidence="2">cv. AG2017</strain>
        <tissue evidence="1">Leaf</tissue>
    </source>
</reference>
<evidence type="ECO:0000313" key="1">
    <source>
        <dbReference type="EMBL" id="PKI66349.1"/>
    </source>
</evidence>
<organism evidence="1 2">
    <name type="scientific">Punica granatum</name>
    <name type="common">Pomegranate</name>
    <dbReference type="NCBI Taxonomy" id="22663"/>
    <lineage>
        <taxon>Eukaryota</taxon>
        <taxon>Viridiplantae</taxon>
        <taxon>Streptophyta</taxon>
        <taxon>Embryophyta</taxon>
        <taxon>Tracheophyta</taxon>
        <taxon>Spermatophyta</taxon>
        <taxon>Magnoliopsida</taxon>
        <taxon>eudicotyledons</taxon>
        <taxon>Gunneridae</taxon>
        <taxon>Pentapetalae</taxon>
        <taxon>rosids</taxon>
        <taxon>malvids</taxon>
        <taxon>Myrtales</taxon>
        <taxon>Lythraceae</taxon>
        <taxon>Punica</taxon>
    </lineage>
</organism>
<proteinExistence type="predicted"/>